<sequence length="292" mass="32248">MARHMSFSRAAEDMILSQPAVSMHIKHLERVIGLPLFEKVGRRIRLTEAGERLYHYSQRLFALLQETAEAMDALRGAEQGHLRVAADTTAGVYVVPAYLGRFRRAHPQVMVALEVTNRESALERLLLREVDLAVIGQLPSQEEELEATPFLVNELVVIASPDHRLAGRTHIPVQELEAETLLMREPGSGTRATTERFFAEAGVQIRSGMELGSNSTIKQAVAHGLGIAVMSRRAIDLEVASGRLVVLDVEGFPRLRYWHVAQVRDRFLPPPAAAFKALLLAGARGPETPAAF</sequence>
<evidence type="ECO:0000256" key="3">
    <source>
        <dbReference type="ARBA" id="ARBA00023125"/>
    </source>
</evidence>
<keyword evidence="7" id="KW-1185">Reference proteome</keyword>
<keyword evidence="3" id="KW-0238">DNA-binding</keyword>
<protein>
    <submittedName>
        <fullName evidence="6">RuBisCO operon transcriptional regulator</fullName>
    </submittedName>
</protein>
<dbReference type="SUPFAM" id="SSF46785">
    <property type="entry name" value="Winged helix' DNA-binding domain"/>
    <property type="match status" value="1"/>
</dbReference>
<dbReference type="PANTHER" id="PTHR30126">
    <property type="entry name" value="HTH-TYPE TRANSCRIPTIONAL REGULATOR"/>
    <property type="match status" value="1"/>
</dbReference>
<dbReference type="PANTHER" id="PTHR30126:SF5">
    <property type="entry name" value="HTH-TYPE TRANSCRIPTIONAL ACTIVATOR CMPR"/>
    <property type="match status" value="1"/>
</dbReference>
<dbReference type="InterPro" id="IPR000847">
    <property type="entry name" value="LysR_HTH_N"/>
</dbReference>
<dbReference type="PROSITE" id="PS50931">
    <property type="entry name" value="HTH_LYSR"/>
    <property type="match status" value="1"/>
</dbReference>
<dbReference type="SUPFAM" id="SSF53850">
    <property type="entry name" value="Periplasmic binding protein-like II"/>
    <property type="match status" value="1"/>
</dbReference>
<organism evidence="6 7">
    <name type="scientific">Candidatus Hydrogenisulfobacillus filiaventi</name>
    <dbReference type="NCBI Taxonomy" id="2707344"/>
    <lineage>
        <taxon>Bacteria</taxon>
        <taxon>Bacillati</taxon>
        <taxon>Bacillota</taxon>
        <taxon>Clostridia</taxon>
        <taxon>Eubacteriales</taxon>
        <taxon>Clostridiales Family XVII. Incertae Sedis</taxon>
        <taxon>Candidatus Hydrogenisulfobacillus</taxon>
    </lineage>
</organism>
<dbReference type="PRINTS" id="PR00039">
    <property type="entry name" value="HTHLYSR"/>
</dbReference>
<dbReference type="InterPro" id="IPR036390">
    <property type="entry name" value="WH_DNA-bd_sf"/>
</dbReference>
<evidence type="ECO:0000256" key="4">
    <source>
        <dbReference type="ARBA" id="ARBA00023163"/>
    </source>
</evidence>
<dbReference type="Gene3D" id="3.40.190.290">
    <property type="match status" value="1"/>
</dbReference>
<proteinExistence type="inferred from homology"/>
<dbReference type="GO" id="GO:0003700">
    <property type="term" value="F:DNA-binding transcription factor activity"/>
    <property type="evidence" value="ECO:0007669"/>
    <property type="project" value="InterPro"/>
</dbReference>
<reference evidence="6 7" key="1">
    <citation type="submission" date="2020-02" db="EMBL/GenBank/DDBJ databases">
        <authorList>
            <person name="Hogendoorn C."/>
        </authorList>
    </citation>
    <scope>NUCLEOTIDE SEQUENCE [LARGE SCALE GENOMIC DNA]</scope>
    <source>
        <strain evidence="6">R501</strain>
    </source>
</reference>
<evidence type="ECO:0000256" key="2">
    <source>
        <dbReference type="ARBA" id="ARBA00023015"/>
    </source>
</evidence>
<evidence type="ECO:0000313" key="6">
    <source>
        <dbReference type="EMBL" id="CAB1127769.1"/>
    </source>
</evidence>
<dbReference type="EMBL" id="LR778114">
    <property type="protein sequence ID" value="CAB1127769.1"/>
    <property type="molecule type" value="Genomic_DNA"/>
</dbReference>
<evidence type="ECO:0000259" key="5">
    <source>
        <dbReference type="PROSITE" id="PS50931"/>
    </source>
</evidence>
<dbReference type="Gene3D" id="1.10.10.10">
    <property type="entry name" value="Winged helix-like DNA-binding domain superfamily/Winged helix DNA-binding domain"/>
    <property type="match status" value="1"/>
</dbReference>
<name>A0A6F8ZDT3_9FIRM</name>
<dbReference type="AlphaFoldDB" id="A0A6F8ZDT3"/>
<feature type="domain" description="HTH lysR-type" evidence="5">
    <location>
        <begin position="1"/>
        <end position="47"/>
    </location>
</feature>
<accession>A0A6F8ZDT3</accession>
<evidence type="ECO:0000256" key="1">
    <source>
        <dbReference type="ARBA" id="ARBA00009437"/>
    </source>
</evidence>
<gene>
    <name evidence="6" type="primary">rbcR</name>
    <name evidence="6" type="ORF">R50_0263</name>
</gene>
<keyword evidence="2" id="KW-0805">Transcription regulation</keyword>
<dbReference type="GO" id="GO:0000976">
    <property type="term" value="F:transcription cis-regulatory region binding"/>
    <property type="evidence" value="ECO:0007669"/>
    <property type="project" value="TreeGrafter"/>
</dbReference>
<dbReference type="InterPro" id="IPR036388">
    <property type="entry name" value="WH-like_DNA-bd_sf"/>
</dbReference>
<dbReference type="Pfam" id="PF03466">
    <property type="entry name" value="LysR_substrate"/>
    <property type="match status" value="1"/>
</dbReference>
<comment type="similarity">
    <text evidence="1">Belongs to the LysR transcriptional regulatory family.</text>
</comment>
<dbReference type="Pfam" id="PF00126">
    <property type="entry name" value="HTH_1"/>
    <property type="match status" value="1"/>
</dbReference>
<evidence type="ECO:0000313" key="7">
    <source>
        <dbReference type="Proteomes" id="UP000503399"/>
    </source>
</evidence>
<keyword evidence="4" id="KW-0804">Transcription</keyword>
<dbReference type="KEGG" id="hfv:R50_0263"/>
<dbReference type="Proteomes" id="UP000503399">
    <property type="component" value="Chromosome"/>
</dbReference>
<dbReference type="InterPro" id="IPR005119">
    <property type="entry name" value="LysR_subst-bd"/>
</dbReference>